<evidence type="ECO:0000313" key="5">
    <source>
        <dbReference type="EMBL" id="EFI96822.1"/>
    </source>
</evidence>
<evidence type="ECO:0000256" key="1">
    <source>
        <dbReference type="ARBA" id="ARBA00010118"/>
    </source>
</evidence>
<keyword evidence="2 5" id="KW-0808">Transferase</keyword>
<dbReference type="SMART" id="SM00672">
    <property type="entry name" value="CAP10"/>
    <property type="match status" value="1"/>
</dbReference>
<accession>D8Q4N8</accession>
<dbReference type="Proteomes" id="UP000007431">
    <property type="component" value="Unassembled WGS sequence"/>
</dbReference>
<dbReference type="InterPro" id="IPR006598">
    <property type="entry name" value="CAP10"/>
</dbReference>
<dbReference type="GO" id="GO:0016740">
    <property type="term" value="F:transferase activity"/>
    <property type="evidence" value="ECO:0007669"/>
    <property type="project" value="UniProtKB-KW"/>
</dbReference>
<dbReference type="InParanoid" id="D8Q4N8"/>
<comment type="similarity">
    <text evidence="1">Belongs to the glycosyltransferase 90 family.</text>
</comment>
<name>D8Q4N8_SCHCM</name>
<keyword evidence="3" id="KW-0812">Transmembrane</keyword>
<evidence type="ECO:0000313" key="6">
    <source>
        <dbReference type="Proteomes" id="UP000007431"/>
    </source>
</evidence>
<proteinExistence type="inferred from homology"/>
<dbReference type="OMA" id="HQPTWTH"/>
<keyword evidence="3" id="KW-0472">Membrane</keyword>
<organism evidence="6">
    <name type="scientific">Schizophyllum commune (strain H4-8 / FGSC 9210)</name>
    <name type="common">Split gill fungus</name>
    <dbReference type="NCBI Taxonomy" id="578458"/>
    <lineage>
        <taxon>Eukaryota</taxon>
        <taxon>Fungi</taxon>
        <taxon>Dikarya</taxon>
        <taxon>Basidiomycota</taxon>
        <taxon>Agaricomycotina</taxon>
        <taxon>Agaricomycetes</taxon>
        <taxon>Agaricomycetidae</taxon>
        <taxon>Agaricales</taxon>
        <taxon>Schizophyllaceae</taxon>
        <taxon>Schizophyllum</taxon>
    </lineage>
</organism>
<dbReference type="Pfam" id="PF05686">
    <property type="entry name" value="Glyco_transf_90"/>
    <property type="match status" value="1"/>
</dbReference>
<feature type="transmembrane region" description="Helical" evidence="3">
    <location>
        <begin position="40"/>
        <end position="62"/>
    </location>
</feature>
<dbReference type="VEuPathDB" id="FungiDB:SCHCODRAFT_02626409"/>
<dbReference type="AlphaFoldDB" id="D8Q4N8"/>
<dbReference type="HOGENOM" id="CLU_005027_3_2_1"/>
<sequence>MPHGKTSSFEWRIRVASPTEVKGDEEQIFRPSRTRRFASLAARALAALVLATVAIVFFRAGVNTPTGRTTSDALEQWLNAHADAPTITEASISTPTDNHQPDTHQPAEHPIQRLITDAQDRFAQKLARQSQTLPEAVTEYERRYGRRPPKGFNHWWAYARDRDFVMMDEFDAIDEDLAPFWNISGAELRARAALAGLLPSASLVSIRDGRVVHERKPEGTYQKNEPNDRARGFGAILDRFARQLPNMTFAVNAMAEGMVLVPWEQRHDNASLSAESLVSTGIHADMHPGWADGGNVWEAWRRTCKPTDPARRPSSDTHEPRALIDTHVTELTFAPNSPSVIDFCSYPDAHLTQGLFFSDWRTIPALLPILTPARSPGASDIRIPSHYYYGGSEHYTYAWDPERRVQNETDAMEVPWEDKSSRFFWRGSTTGGGSSPRGYAAGYQRHRFVRLAGNTSDAPHEVTFADDQGEWRTVEVPTRELNSELMDAAFTTLTTGVAYPGGADALREDHRFAERVPLGAHWAHKYLVDLDGQGYSARFFAFLESGSVPVKATVYNEFFHDWIEPWVHFIPLSTIYDEIYNIHAFFSGPPRAANATGGEDHDEMLHDIAQAGREWKHRMGRKVDMEVYVFRLCLEYARLWADDRESMDFIL</sequence>
<keyword evidence="3" id="KW-1133">Transmembrane helix</keyword>
<feature type="domain" description="Glycosyl transferase CAP10" evidence="4">
    <location>
        <begin position="327"/>
        <end position="643"/>
    </location>
</feature>
<dbReference type="InterPro" id="IPR051091">
    <property type="entry name" value="O-Glucosyltr/Glycosyltrsf_90"/>
</dbReference>
<reference evidence="5 6" key="1">
    <citation type="journal article" date="2010" name="Nat. Biotechnol.">
        <title>Genome sequence of the model mushroom Schizophyllum commune.</title>
        <authorList>
            <person name="Ohm R.A."/>
            <person name="de Jong J.F."/>
            <person name="Lugones L.G."/>
            <person name="Aerts A."/>
            <person name="Kothe E."/>
            <person name="Stajich J.E."/>
            <person name="de Vries R.P."/>
            <person name="Record E."/>
            <person name="Levasseur A."/>
            <person name="Baker S.E."/>
            <person name="Bartholomew K.A."/>
            <person name="Coutinho P.M."/>
            <person name="Erdmann S."/>
            <person name="Fowler T.J."/>
            <person name="Gathman A.C."/>
            <person name="Lombard V."/>
            <person name="Henrissat B."/>
            <person name="Knabe N."/>
            <person name="Kuees U."/>
            <person name="Lilly W.W."/>
            <person name="Lindquist E."/>
            <person name="Lucas S."/>
            <person name="Magnuson J.K."/>
            <person name="Piumi F."/>
            <person name="Raudaskoski M."/>
            <person name="Salamov A."/>
            <person name="Schmutz J."/>
            <person name="Schwarze F.W.M.R."/>
            <person name="vanKuyk P.A."/>
            <person name="Horton J.S."/>
            <person name="Grigoriev I.V."/>
            <person name="Woesten H.A.B."/>
        </authorList>
    </citation>
    <scope>NUCLEOTIDE SEQUENCE [LARGE SCALE GENOMIC DNA]</scope>
    <source>
        <strain evidence="6">H4-8 / FGSC 9210</strain>
    </source>
</reference>
<dbReference type="STRING" id="578458.D8Q4N8"/>
<gene>
    <name evidence="5" type="ORF">SCHCODRAFT_257160</name>
</gene>
<dbReference type="eggNOG" id="KOG2458">
    <property type="taxonomic scope" value="Eukaryota"/>
</dbReference>
<evidence type="ECO:0000256" key="2">
    <source>
        <dbReference type="ARBA" id="ARBA00022679"/>
    </source>
</evidence>
<dbReference type="PANTHER" id="PTHR12203:SF35">
    <property type="entry name" value="PROTEIN O-GLUCOSYLTRANSFERASE 1"/>
    <property type="match status" value="1"/>
</dbReference>
<keyword evidence="6" id="KW-1185">Reference proteome</keyword>
<dbReference type="EMBL" id="GL377306">
    <property type="protein sequence ID" value="EFI96822.1"/>
    <property type="molecule type" value="Genomic_DNA"/>
</dbReference>
<protein>
    <submittedName>
        <fullName evidence="5">Glycosyltransferase family 90 protein</fullName>
    </submittedName>
</protein>
<dbReference type="PANTHER" id="PTHR12203">
    <property type="entry name" value="KDEL LYS-ASP-GLU-LEU CONTAINING - RELATED"/>
    <property type="match status" value="1"/>
</dbReference>
<evidence type="ECO:0000259" key="4">
    <source>
        <dbReference type="SMART" id="SM00672"/>
    </source>
</evidence>
<evidence type="ECO:0000256" key="3">
    <source>
        <dbReference type="SAM" id="Phobius"/>
    </source>
</evidence>